<feature type="compositionally biased region" description="Low complexity" evidence="2">
    <location>
        <begin position="342"/>
        <end position="354"/>
    </location>
</feature>
<sequence>MHTRTRLLVGCGAHVLVYDTSRSLPTKSIALEKKRIGEIVAIACSPFSKSLVAVACSGGYVSLLDIEKEKGLLRTLPMHVPVTSIAFSAKGDMLFIGTENGKLLLQSLRTLDQAPISVSVSESGSRIVALSVQRKLASDDATKGLNRPLVQQDVNKRPFAPVHSTEARKNGPDVPSRRPKLAISPIASKSHADVSKQRTASGSTVRGLQTSDKAASPTSSPARVSLREQLRRSRTAPAPESPLARRSIETQQRKAFSPPKSPALHARKASTDDMDAAHISVRMENLLPLRQAGVTVKENLAPYAGGAPAVPALSASAVSSISRVPPRTRDTQDVKASRARSRTTSSSGASTISSNALPSHNRLDKLLGVPSISTLEQVASTSRPTSPTQRIPIERRRGHVVTTRSPSPALPSPVEKPLSPEPQTYSRVKGKERMRPGTNVLGLGTPEADLWVRAGESRENEQAGKRVGFTEAHDDGADFDDGHRFEQDVDEVETARGGKKVGAEMHLSPRRNIPGTSSSWTPVPSPLRDPTVLPASPQVKAAQDLLQTLLRDALYDFRQETRQDITGLHLDMLRMGRSWRQEMRASMEELGSELRALREENERLRKENERLRRGY</sequence>
<dbReference type="HOGENOM" id="CLU_020126_0_0_1"/>
<dbReference type="GO" id="GO:0007020">
    <property type="term" value="P:microtubule nucleation"/>
    <property type="evidence" value="ECO:0007669"/>
    <property type="project" value="TreeGrafter"/>
</dbReference>
<dbReference type="InterPro" id="IPR015943">
    <property type="entry name" value="WD40/YVTN_repeat-like_dom_sf"/>
</dbReference>
<proteinExistence type="predicted"/>
<dbReference type="EMBL" id="KB445795">
    <property type="protein sequence ID" value="EMD38240.1"/>
    <property type="molecule type" value="Genomic_DNA"/>
</dbReference>
<dbReference type="GO" id="GO:0000278">
    <property type="term" value="P:mitotic cell cycle"/>
    <property type="evidence" value="ECO:0007669"/>
    <property type="project" value="TreeGrafter"/>
</dbReference>
<dbReference type="GO" id="GO:0005737">
    <property type="term" value="C:cytoplasm"/>
    <property type="evidence" value="ECO:0007669"/>
    <property type="project" value="TreeGrafter"/>
</dbReference>
<feature type="compositionally biased region" description="Polar residues" evidence="2">
    <location>
        <begin position="377"/>
        <end position="389"/>
    </location>
</feature>
<feature type="region of interest" description="Disordered" evidence="2">
    <location>
        <begin position="317"/>
        <end position="357"/>
    </location>
</feature>
<dbReference type="OrthoDB" id="1602884at2759"/>
<organism evidence="3 4">
    <name type="scientific">Ceriporiopsis subvermispora (strain B)</name>
    <name type="common">White-rot fungus</name>
    <name type="synonym">Gelatoporia subvermispora</name>
    <dbReference type="NCBI Taxonomy" id="914234"/>
    <lineage>
        <taxon>Eukaryota</taxon>
        <taxon>Fungi</taxon>
        <taxon>Dikarya</taxon>
        <taxon>Basidiomycota</taxon>
        <taxon>Agaricomycotina</taxon>
        <taxon>Agaricomycetes</taxon>
        <taxon>Polyporales</taxon>
        <taxon>Gelatoporiaceae</taxon>
        <taxon>Gelatoporia</taxon>
    </lineage>
</organism>
<dbReference type="SUPFAM" id="SSF50978">
    <property type="entry name" value="WD40 repeat-like"/>
    <property type="match status" value="1"/>
</dbReference>
<dbReference type="GO" id="GO:0043015">
    <property type="term" value="F:gamma-tubulin binding"/>
    <property type="evidence" value="ECO:0007669"/>
    <property type="project" value="TreeGrafter"/>
</dbReference>
<reference evidence="3 4" key="1">
    <citation type="journal article" date="2012" name="Proc. Natl. Acad. Sci. U.S.A.">
        <title>Comparative genomics of Ceriporiopsis subvermispora and Phanerochaete chrysosporium provide insight into selective ligninolysis.</title>
        <authorList>
            <person name="Fernandez-Fueyo E."/>
            <person name="Ruiz-Duenas F.J."/>
            <person name="Ferreira P."/>
            <person name="Floudas D."/>
            <person name="Hibbett D.S."/>
            <person name="Canessa P."/>
            <person name="Larrondo L.F."/>
            <person name="James T.Y."/>
            <person name="Seelenfreund D."/>
            <person name="Lobos S."/>
            <person name="Polanco R."/>
            <person name="Tello M."/>
            <person name="Honda Y."/>
            <person name="Watanabe T."/>
            <person name="Watanabe T."/>
            <person name="Ryu J.S."/>
            <person name="Kubicek C.P."/>
            <person name="Schmoll M."/>
            <person name="Gaskell J."/>
            <person name="Hammel K.E."/>
            <person name="St John F.J."/>
            <person name="Vanden Wymelenberg A."/>
            <person name="Sabat G."/>
            <person name="Splinter BonDurant S."/>
            <person name="Syed K."/>
            <person name="Yadav J.S."/>
            <person name="Doddapaneni H."/>
            <person name="Subramanian V."/>
            <person name="Lavin J.L."/>
            <person name="Oguiza J.A."/>
            <person name="Perez G."/>
            <person name="Pisabarro A.G."/>
            <person name="Ramirez L."/>
            <person name="Santoyo F."/>
            <person name="Master E."/>
            <person name="Coutinho P.M."/>
            <person name="Henrissat B."/>
            <person name="Lombard V."/>
            <person name="Magnuson J.K."/>
            <person name="Kuees U."/>
            <person name="Hori C."/>
            <person name="Igarashi K."/>
            <person name="Samejima M."/>
            <person name="Held B.W."/>
            <person name="Barry K.W."/>
            <person name="LaButti K.M."/>
            <person name="Lapidus A."/>
            <person name="Lindquist E.A."/>
            <person name="Lucas S.M."/>
            <person name="Riley R."/>
            <person name="Salamov A.A."/>
            <person name="Hoffmeister D."/>
            <person name="Schwenk D."/>
            <person name="Hadar Y."/>
            <person name="Yarden O."/>
            <person name="de Vries R.P."/>
            <person name="Wiebenga A."/>
            <person name="Stenlid J."/>
            <person name="Eastwood D."/>
            <person name="Grigoriev I.V."/>
            <person name="Berka R.M."/>
            <person name="Blanchette R.A."/>
            <person name="Kersten P."/>
            <person name="Martinez A.T."/>
            <person name="Vicuna R."/>
            <person name="Cullen D."/>
        </authorList>
    </citation>
    <scope>NUCLEOTIDE SEQUENCE [LARGE SCALE GENOMIC DNA]</scope>
    <source>
        <strain evidence="3 4">B</strain>
    </source>
</reference>
<dbReference type="GO" id="GO:0005814">
    <property type="term" value="C:centriole"/>
    <property type="evidence" value="ECO:0007669"/>
    <property type="project" value="TreeGrafter"/>
</dbReference>
<dbReference type="InterPro" id="IPR036322">
    <property type="entry name" value="WD40_repeat_dom_sf"/>
</dbReference>
<protein>
    <recommendedName>
        <fullName evidence="5">WD40 repeat-like protein</fullName>
    </recommendedName>
</protein>
<dbReference type="PANTHER" id="PTHR44414:SF1">
    <property type="entry name" value="PROTEIN NEDD1"/>
    <property type="match status" value="1"/>
</dbReference>
<dbReference type="GO" id="GO:0000922">
    <property type="term" value="C:spindle pole"/>
    <property type="evidence" value="ECO:0007669"/>
    <property type="project" value="TreeGrafter"/>
</dbReference>
<dbReference type="InterPro" id="IPR052818">
    <property type="entry name" value="NEDD1_Spindle_Assembly"/>
</dbReference>
<feature type="coiled-coil region" evidence="1">
    <location>
        <begin position="580"/>
        <end position="614"/>
    </location>
</feature>
<evidence type="ECO:0000313" key="4">
    <source>
        <dbReference type="Proteomes" id="UP000016930"/>
    </source>
</evidence>
<feature type="compositionally biased region" description="Polar residues" evidence="2">
    <location>
        <begin position="197"/>
        <end position="222"/>
    </location>
</feature>
<gene>
    <name evidence="3" type="ORF">CERSUDRAFT_93771</name>
</gene>
<dbReference type="GO" id="GO:0036064">
    <property type="term" value="C:ciliary basal body"/>
    <property type="evidence" value="ECO:0007669"/>
    <property type="project" value="TreeGrafter"/>
</dbReference>
<feature type="region of interest" description="Disordered" evidence="2">
    <location>
        <begin position="377"/>
        <end position="442"/>
    </location>
</feature>
<feature type="region of interest" description="Disordered" evidence="2">
    <location>
        <begin position="143"/>
        <end position="272"/>
    </location>
</feature>
<evidence type="ECO:0008006" key="5">
    <source>
        <dbReference type="Google" id="ProtNLM"/>
    </source>
</evidence>
<evidence type="ECO:0000256" key="2">
    <source>
        <dbReference type="SAM" id="MobiDB-lite"/>
    </source>
</evidence>
<dbReference type="Gene3D" id="2.130.10.10">
    <property type="entry name" value="YVTN repeat-like/Quinoprotein amine dehydrogenase"/>
    <property type="match status" value="1"/>
</dbReference>
<keyword evidence="4" id="KW-1185">Reference proteome</keyword>
<dbReference type="PANTHER" id="PTHR44414">
    <property type="entry name" value="PROTEIN NEDD1"/>
    <property type="match status" value="1"/>
</dbReference>
<evidence type="ECO:0000313" key="3">
    <source>
        <dbReference type="EMBL" id="EMD38240.1"/>
    </source>
</evidence>
<feature type="compositionally biased region" description="Basic and acidic residues" evidence="2">
    <location>
        <begin position="327"/>
        <end position="336"/>
    </location>
</feature>
<dbReference type="Proteomes" id="UP000016930">
    <property type="component" value="Unassembled WGS sequence"/>
</dbReference>
<name>M2R144_CERS8</name>
<keyword evidence="1" id="KW-0175">Coiled coil</keyword>
<dbReference type="AlphaFoldDB" id="M2R144"/>
<dbReference type="STRING" id="914234.M2R144"/>
<accession>M2R144</accession>
<evidence type="ECO:0000256" key="1">
    <source>
        <dbReference type="SAM" id="Coils"/>
    </source>
</evidence>